<keyword evidence="2" id="KW-1185">Reference proteome</keyword>
<gene>
    <name evidence="1" type="ORF">Tdes44962_MAKER07673</name>
</gene>
<name>A0A9W7W5G7_9PEZI</name>
<proteinExistence type="predicted"/>
<reference evidence="1 2" key="2">
    <citation type="journal article" date="2021" name="Curr. Genet.">
        <title>Genetic response to nitrogen starvation in the aggressive Eucalyptus foliar pathogen Teratosphaeria destructans.</title>
        <authorList>
            <person name="Havenga M."/>
            <person name="Wingfield B.D."/>
            <person name="Wingfield M.J."/>
            <person name="Dreyer L.L."/>
            <person name="Roets F."/>
            <person name="Aylward J."/>
        </authorList>
    </citation>
    <scope>NUCLEOTIDE SEQUENCE [LARGE SCALE GENOMIC DNA]</scope>
    <source>
        <strain evidence="1">CMW44962</strain>
    </source>
</reference>
<dbReference type="EMBL" id="RIBY02000458">
    <property type="protein sequence ID" value="KAH9842121.1"/>
    <property type="molecule type" value="Genomic_DNA"/>
</dbReference>
<sequence>MSPEATAHGAVTSREYQVTDLECRLVTIAPELRNLIYDYTFTSDDDPNATSLLDAKPPTDELTRTCCQIHDEANGIFRRAQKQYWTLSAFMIDNEGVNRIVGAWFRRDELTSLNKIALDDRCLGLITRLSIKVDRAILGKHATMTLDGGVWTHRVSEPNVKARRSVMIFPADAVPAWIRGSRWACDYFGQHKWRFAFGDKAGVNRLRRARPYRLTDHILRGAILCGTDGFTSRTLGYIL</sequence>
<comment type="caution">
    <text evidence="1">The sequence shown here is derived from an EMBL/GenBank/DDBJ whole genome shotgun (WGS) entry which is preliminary data.</text>
</comment>
<accession>A0A9W7W5G7</accession>
<evidence type="ECO:0000313" key="1">
    <source>
        <dbReference type="EMBL" id="KAH9842121.1"/>
    </source>
</evidence>
<dbReference type="AlphaFoldDB" id="A0A9W7W5G7"/>
<organism evidence="1 2">
    <name type="scientific">Teratosphaeria destructans</name>
    <dbReference type="NCBI Taxonomy" id="418781"/>
    <lineage>
        <taxon>Eukaryota</taxon>
        <taxon>Fungi</taxon>
        <taxon>Dikarya</taxon>
        <taxon>Ascomycota</taxon>
        <taxon>Pezizomycotina</taxon>
        <taxon>Dothideomycetes</taxon>
        <taxon>Dothideomycetidae</taxon>
        <taxon>Mycosphaerellales</taxon>
        <taxon>Teratosphaeriaceae</taxon>
        <taxon>Teratosphaeria</taxon>
    </lineage>
</organism>
<evidence type="ECO:0000313" key="2">
    <source>
        <dbReference type="Proteomes" id="UP001138500"/>
    </source>
</evidence>
<dbReference type="Proteomes" id="UP001138500">
    <property type="component" value="Unassembled WGS sequence"/>
</dbReference>
<dbReference type="OrthoDB" id="5413827at2759"/>
<reference evidence="1 2" key="1">
    <citation type="journal article" date="2018" name="IMA Fungus">
        <title>IMA Genome-F 10: Nine draft genome sequences of Claviceps purpurea s.lat., including C. arundinis, C. humidiphila, and C. cf. spartinae, pseudomolecules for the pitch canker pathogen Fusarium circinatum, draft genome of Davidsoniella eucalypti, Grosmannia galeiformis, Quambalaria eucalypti, and Teratosphaeria destructans.</title>
        <authorList>
            <person name="Wingfield B.D."/>
            <person name="Liu M."/>
            <person name="Nguyen H.D."/>
            <person name="Lane F.A."/>
            <person name="Morgan S.W."/>
            <person name="De Vos L."/>
            <person name="Wilken P.M."/>
            <person name="Duong T.A."/>
            <person name="Aylward J."/>
            <person name="Coetzee M.P."/>
            <person name="Dadej K."/>
            <person name="De Beer Z.W."/>
            <person name="Findlay W."/>
            <person name="Havenga M."/>
            <person name="Kolarik M."/>
            <person name="Menzies J.G."/>
            <person name="Naidoo K."/>
            <person name="Pochopski O."/>
            <person name="Shoukouhi P."/>
            <person name="Santana Q.C."/>
            <person name="Seifert K.A."/>
            <person name="Soal N."/>
            <person name="Steenkamp E.T."/>
            <person name="Tatham C.T."/>
            <person name="van der Nest M.A."/>
            <person name="Wingfield M.J."/>
        </authorList>
    </citation>
    <scope>NUCLEOTIDE SEQUENCE [LARGE SCALE GENOMIC DNA]</scope>
    <source>
        <strain evidence="1">CMW44962</strain>
    </source>
</reference>
<protein>
    <submittedName>
        <fullName evidence="1">Uncharacterized protein</fullName>
    </submittedName>
</protein>